<evidence type="ECO:0000259" key="1">
    <source>
        <dbReference type="SMART" id="SM00644"/>
    </source>
</evidence>
<dbReference type="Pfam" id="PF01510">
    <property type="entry name" value="Amidase_2"/>
    <property type="match status" value="1"/>
</dbReference>
<dbReference type="GO" id="GO:0009253">
    <property type="term" value="P:peptidoglycan catabolic process"/>
    <property type="evidence" value="ECO:0007669"/>
    <property type="project" value="InterPro"/>
</dbReference>
<dbReference type="AlphaFoldDB" id="A0A1F5Z0E6"/>
<protein>
    <recommendedName>
        <fullName evidence="1">N-acetylmuramoyl-L-alanine amidase domain-containing protein</fullName>
    </recommendedName>
</protein>
<feature type="domain" description="N-acetylmuramoyl-L-alanine amidase" evidence="1">
    <location>
        <begin position="72"/>
        <end position="227"/>
    </location>
</feature>
<dbReference type="Proteomes" id="UP000178681">
    <property type="component" value="Unassembled WGS sequence"/>
</dbReference>
<name>A0A1F5Z0E6_9BACT</name>
<sequence length="243" mass="28105">MKLESKTNEEKLKYWTEQLQYPDWYIRLEDYLKTTIYPIIHDDLALKAERHTFYALVEEMLEDGLIPLAENGPDLDAERQPIDTIVVHHTEGATDITLSELSAIGFIRQYGLNYLNDNVWGVTGLKGQPIWSGHFREGKMVFFAYHWLIRPDGKAERLLEDKYIGHHAMQINPRSIGITLSGNYEHSVPPIAQIRAVADTIKSYYNFVQPDRILGHCEVMKERTCPGDKFLTDWKKTLVNLAK</sequence>
<comment type="caution">
    <text evidence="2">The sequence shown here is derived from an EMBL/GenBank/DDBJ whole genome shotgun (WGS) entry which is preliminary data.</text>
</comment>
<dbReference type="GO" id="GO:0008745">
    <property type="term" value="F:N-acetylmuramoyl-L-alanine amidase activity"/>
    <property type="evidence" value="ECO:0007669"/>
    <property type="project" value="InterPro"/>
</dbReference>
<gene>
    <name evidence="2" type="ORF">A2872_03065</name>
</gene>
<dbReference type="Gene3D" id="3.40.80.10">
    <property type="entry name" value="Peptidoglycan recognition protein-like"/>
    <property type="match status" value="1"/>
</dbReference>
<dbReference type="InterPro" id="IPR036505">
    <property type="entry name" value="Amidase/PGRP_sf"/>
</dbReference>
<dbReference type="PANTHER" id="PTHR11022">
    <property type="entry name" value="PEPTIDOGLYCAN RECOGNITION PROTEIN"/>
    <property type="match status" value="1"/>
</dbReference>
<organism evidence="2 3">
    <name type="scientific">Candidatus Gottesmanbacteria bacterium RIFCSPHIGHO2_01_FULL_42_12</name>
    <dbReference type="NCBI Taxonomy" id="1798377"/>
    <lineage>
        <taxon>Bacteria</taxon>
        <taxon>Candidatus Gottesmaniibacteriota</taxon>
    </lineage>
</organism>
<proteinExistence type="predicted"/>
<dbReference type="PANTHER" id="PTHR11022:SF41">
    <property type="entry name" value="PEPTIDOGLYCAN-RECOGNITION PROTEIN LC-RELATED"/>
    <property type="match status" value="1"/>
</dbReference>
<reference evidence="2 3" key="1">
    <citation type="journal article" date="2016" name="Nat. Commun.">
        <title>Thousands of microbial genomes shed light on interconnected biogeochemical processes in an aquifer system.</title>
        <authorList>
            <person name="Anantharaman K."/>
            <person name="Brown C.T."/>
            <person name="Hug L.A."/>
            <person name="Sharon I."/>
            <person name="Castelle C.J."/>
            <person name="Probst A.J."/>
            <person name="Thomas B.C."/>
            <person name="Singh A."/>
            <person name="Wilkins M.J."/>
            <person name="Karaoz U."/>
            <person name="Brodie E.L."/>
            <person name="Williams K.H."/>
            <person name="Hubbard S.S."/>
            <person name="Banfield J.F."/>
        </authorList>
    </citation>
    <scope>NUCLEOTIDE SEQUENCE [LARGE SCALE GENOMIC DNA]</scope>
</reference>
<dbReference type="InterPro" id="IPR015510">
    <property type="entry name" value="PGRP"/>
</dbReference>
<accession>A0A1F5Z0E6</accession>
<dbReference type="EMBL" id="MFJG01000027">
    <property type="protein sequence ID" value="OGG05823.1"/>
    <property type="molecule type" value="Genomic_DNA"/>
</dbReference>
<evidence type="ECO:0000313" key="3">
    <source>
        <dbReference type="Proteomes" id="UP000178681"/>
    </source>
</evidence>
<dbReference type="InterPro" id="IPR002502">
    <property type="entry name" value="Amidase_domain"/>
</dbReference>
<evidence type="ECO:0000313" key="2">
    <source>
        <dbReference type="EMBL" id="OGG05823.1"/>
    </source>
</evidence>
<dbReference type="SUPFAM" id="SSF55846">
    <property type="entry name" value="N-acetylmuramoyl-L-alanine amidase-like"/>
    <property type="match status" value="1"/>
</dbReference>
<dbReference type="STRING" id="1798377.A2872_03065"/>
<dbReference type="SMART" id="SM00644">
    <property type="entry name" value="Ami_2"/>
    <property type="match status" value="1"/>
</dbReference>
<dbReference type="CDD" id="cd06583">
    <property type="entry name" value="PGRP"/>
    <property type="match status" value="1"/>
</dbReference>